<comment type="caution">
    <text evidence="3">The sequence shown here is derived from an EMBL/GenBank/DDBJ whole genome shotgun (WGS) entry which is preliminary data.</text>
</comment>
<feature type="transmembrane region" description="Helical" evidence="2">
    <location>
        <begin position="299"/>
        <end position="317"/>
    </location>
</feature>
<organism evidence="3 4">
    <name type="scientific">Phytophthora fragariae</name>
    <dbReference type="NCBI Taxonomy" id="53985"/>
    <lineage>
        <taxon>Eukaryota</taxon>
        <taxon>Sar</taxon>
        <taxon>Stramenopiles</taxon>
        <taxon>Oomycota</taxon>
        <taxon>Peronosporomycetes</taxon>
        <taxon>Peronosporales</taxon>
        <taxon>Peronosporaceae</taxon>
        <taxon>Phytophthora</taxon>
    </lineage>
</organism>
<keyword evidence="2" id="KW-0472">Membrane</keyword>
<evidence type="ECO:0000256" key="1">
    <source>
        <dbReference type="SAM" id="MobiDB-lite"/>
    </source>
</evidence>
<dbReference type="EMBL" id="QXGF01000037">
    <property type="protein sequence ID" value="KAE8948857.1"/>
    <property type="molecule type" value="Genomic_DNA"/>
</dbReference>
<evidence type="ECO:0000313" key="4">
    <source>
        <dbReference type="Proteomes" id="UP000429523"/>
    </source>
</evidence>
<sequence>MSTPRPPKNWVRHHVERRVRPARSKTTSRTTTSARSAYDTALHIDDEACEPSQRRKWRRVKKARMEPSRWYQSWAFLTALVVMLIVCLSWTCWLLLLTVAPNDTINFVMRTNDLDNGSFWLLVEPTPLLRALSLGGLSIVALGYLYIGAMLFKWGQQRIPTAVKSGPTIDTLQGTNSLVTAQRGSTKRSSSSLASIHPVPLSPGHESPATGCKFTSVFSNWWRDESDARKIAHVCLKVVDLMLQEFTLYQILEAGFPIPLVVACTLMVVWNAIAAVGLMYSPAPPSQIGEALVDAISDFLVSVVFPILALTYCLANFDFDRATQRLAADLFPSWSFQNAARPSTAPWASSISSARCRKV</sequence>
<feature type="compositionally biased region" description="Low complexity" evidence="1">
    <location>
        <begin position="24"/>
        <end position="33"/>
    </location>
</feature>
<dbReference type="Proteomes" id="UP000429523">
    <property type="component" value="Unassembled WGS sequence"/>
</dbReference>
<name>A0A6A3FWY0_9STRA</name>
<proteinExistence type="predicted"/>
<accession>A0A6A3FWY0</accession>
<evidence type="ECO:0000313" key="3">
    <source>
        <dbReference type="EMBL" id="KAE8948857.1"/>
    </source>
</evidence>
<feature type="compositionally biased region" description="Polar residues" evidence="1">
    <location>
        <begin position="183"/>
        <end position="194"/>
    </location>
</feature>
<evidence type="ECO:0000256" key="2">
    <source>
        <dbReference type="SAM" id="Phobius"/>
    </source>
</evidence>
<gene>
    <name evidence="3" type="ORF">PF009_g1567</name>
</gene>
<dbReference type="AlphaFoldDB" id="A0A6A3FWY0"/>
<feature type="transmembrane region" description="Helical" evidence="2">
    <location>
        <begin position="128"/>
        <end position="152"/>
    </location>
</feature>
<feature type="transmembrane region" description="Helical" evidence="2">
    <location>
        <begin position="258"/>
        <end position="279"/>
    </location>
</feature>
<feature type="region of interest" description="Disordered" evidence="1">
    <location>
        <begin position="183"/>
        <end position="202"/>
    </location>
</feature>
<keyword evidence="2" id="KW-1133">Transmembrane helix</keyword>
<feature type="transmembrane region" description="Helical" evidence="2">
    <location>
        <begin position="74"/>
        <end position="96"/>
    </location>
</feature>
<feature type="region of interest" description="Disordered" evidence="1">
    <location>
        <begin position="1"/>
        <end position="33"/>
    </location>
</feature>
<protein>
    <submittedName>
        <fullName evidence="3">Uncharacterized protein</fullName>
    </submittedName>
</protein>
<keyword evidence="2" id="KW-0812">Transmembrane</keyword>
<feature type="compositionally biased region" description="Basic residues" evidence="1">
    <location>
        <begin position="10"/>
        <end position="23"/>
    </location>
</feature>
<reference evidence="3 4" key="1">
    <citation type="submission" date="2018-08" db="EMBL/GenBank/DDBJ databases">
        <title>Genomic investigation of the strawberry pathogen Phytophthora fragariae indicates pathogenicity is determined by transcriptional variation in three key races.</title>
        <authorList>
            <person name="Adams T.M."/>
            <person name="Armitage A.D."/>
            <person name="Sobczyk M.K."/>
            <person name="Bates H.J."/>
            <person name="Dunwell J.M."/>
            <person name="Nellist C.F."/>
            <person name="Harrison R.J."/>
        </authorList>
    </citation>
    <scope>NUCLEOTIDE SEQUENCE [LARGE SCALE GENOMIC DNA]</scope>
    <source>
        <strain evidence="3 4">NOV-9</strain>
    </source>
</reference>